<dbReference type="EMBL" id="PYMA01000011">
    <property type="protein sequence ID" value="PSW18432.1"/>
    <property type="molecule type" value="Genomic_DNA"/>
</dbReference>
<name>A0A2T3NQD0_9GAMM</name>
<accession>A0A2T3NQD0</accession>
<gene>
    <name evidence="1" type="ORF">C9I98_17175</name>
</gene>
<reference evidence="1 2" key="1">
    <citation type="submission" date="2018-01" db="EMBL/GenBank/DDBJ databases">
        <title>Whole genome sequencing of Histamine producing bacteria.</title>
        <authorList>
            <person name="Butler K."/>
        </authorList>
    </citation>
    <scope>NUCLEOTIDE SEQUENCE [LARGE SCALE GENOMIC DNA]</scope>
    <source>
        <strain evidence="1 2">DSM 100436</strain>
    </source>
</reference>
<dbReference type="OrthoDB" id="5826599at2"/>
<evidence type="ECO:0000313" key="2">
    <source>
        <dbReference type="Proteomes" id="UP000241771"/>
    </source>
</evidence>
<organism evidence="1 2">
    <name type="scientific">Photobacterium sanctipauli</name>
    <dbReference type="NCBI Taxonomy" id="1342794"/>
    <lineage>
        <taxon>Bacteria</taxon>
        <taxon>Pseudomonadati</taxon>
        <taxon>Pseudomonadota</taxon>
        <taxon>Gammaproteobacteria</taxon>
        <taxon>Vibrionales</taxon>
        <taxon>Vibrionaceae</taxon>
        <taxon>Photobacterium</taxon>
    </lineage>
</organism>
<dbReference type="Proteomes" id="UP000241771">
    <property type="component" value="Unassembled WGS sequence"/>
</dbReference>
<proteinExistence type="predicted"/>
<evidence type="ECO:0000313" key="1">
    <source>
        <dbReference type="EMBL" id="PSW18432.1"/>
    </source>
</evidence>
<dbReference type="AlphaFoldDB" id="A0A2T3NQD0"/>
<protein>
    <submittedName>
        <fullName evidence="1">Uncharacterized protein</fullName>
    </submittedName>
</protein>
<keyword evidence="2" id="KW-1185">Reference proteome</keyword>
<dbReference type="RefSeq" id="WP_051902746.1">
    <property type="nucleotide sequence ID" value="NZ_JGVO01001628.1"/>
</dbReference>
<sequence>MLYLFVSILIALSVIGVWAYHLKQRKQLLERRFNQIIGLRQLIHLLRFHRRQSHQRLCESSAEHPQSMLAESMAIQALIRTLLSQAEQNHKPMYRILMKRVSRLLDEWPGYSIQRNQTLHGKTIRHVLYLIDDTITQSLISADKDEVFRQYQSVWPVTLNAIDSLSRFRYTIHNYACDSETMQRELNLHLQILQRRLKQIALPYSEVIEPQILEELNEQFEAIDLDHPDEFKIKDELYVFSLQVSDVLFQFFDNVLSQIGGEISIKMPELRMHELQEEKKVIHLLTR</sequence>
<comment type="caution">
    <text evidence="1">The sequence shown here is derived from an EMBL/GenBank/DDBJ whole genome shotgun (WGS) entry which is preliminary data.</text>
</comment>